<name>A0ABU5SXL4_9CYAN</name>
<feature type="domain" description="Formyl transferase N-terminal" evidence="6">
    <location>
        <begin position="30"/>
        <end position="209"/>
    </location>
</feature>
<organism evidence="7 8">
    <name type="scientific">Cyanobium gracile UHCC 0281</name>
    <dbReference type="NCBI Taxonomy" id="3110309"/>
    <lineage>
        <taxon>Bacteria</taxon>
        <taxon>Bacillati</taxon>
        <taxon>Cyanobacteriota</taxon>
        <taxon>Cyanophyceae</taxon>
        <taxon>Synechococcales</taxon>
        <taxon>Prochlorococcaceae</taxon>
        <taxon>Cyanobium</taxon>
    </lineage>
</organism>
<comment type="similarity">
    <text evidence="4">Belongs to the GART family.</text>
</comment>
<evidence type="ECO:0000313" key="8">
    <source>
        <dbReference type="Proteomes" id="UP001302329"/>
    </source>
</evidence>
<dbReference type="InterPro" id="IPR002376">
    <property type="entry name" value="Formyl_transf_N"/>
</dbReference>
<dbReference type="GO" id="GO:0004644">
    <property type="term" value="F:phosphoribosylglycinamide formyltransferase activity"/>
    <property type="evidence" value="ECO:0007669"/>
    <property type="project" value="UniProtKB-EC"/>
</dbReference>
<comment type="caution">
    <text evidence="7">The sequence shown here is derived from an EMBL/GenBank/DDBJ whole genome shotgun (WGS) entry which is preliminary data.</text>
</comment>
<evidence type="ECO:0000313" key="7">
    <source>
        <dbReference type="EMBL" id="MEA5443117.1"/>
    </source>
</evidence>
<evidence type="ECO:0000259" key="6">
    <source>
        <dbReference type="Pfam" id="PF00551"/>
    </source>
</evidence>
<feature type="binding site" evidence="4">
    <location>
        <begin position="117"/>
        <end position="120"/>
    </location>
    <ligand>
        <name>(6R)-10-formyltetrahydrofolate</name>
        <dbReference type="ChEBI" id="CHEBI:195366"/>
    </ligand>
</feature>
<dbReference type="Gene3D" id="3.40.50.170">
    <property type="entry name" value="Formyl transferase, N-terminal domain"/>
    <property type="match status" value="1"/>
</dbReference>
<feature type="binding site" evidence="4">
    <location>
        <begin position="39"/>
        <end position="41"/>
    </location>
    <ligand>
        <name>N(1)-(5-phospho-beta-D-ribosyl)glycinamide</name>
        <dbReference type="ChEBI" id="CHEBI:143788"/>
    </ligand>
</feature>
<dbReference type="PANTHER" id="PTHR43369:SF2">
    <property type="entry name" value="PHOSPHORIBOSYLGLYCINAMIDE FORMYLTRANSFERASE"/>
    <property type="match status" value="1"/>
</dbReference>
<dbReference type="NCBIfam" id="TIGR00639">
    <property type="entry name" value="PurN"/>
    <property type="match status" value="1"/>
</dbReference>
<evidence type="ECO:0000256" key="3">
    <source>
        <dbReference type="ARBA" id="ARBA00022755"/>
    </source>
</evidence>
<feature type="site" description="Raises pKa of active site His" evidence="4">
    <location>
        <position position="172"/>
    </location>
</feature>
<keyword evidence="3 4" id="KW-0658">Purine biosynthesis</keyword>
<feature type="region of interest" description="Disordered" evidence="5">
    <location>
        <begin position="1"/>
        <end position="21"/>
    </location>
</feature>
<gene>
    <name evidence="4 7" type="primary">purN</name>
    <name evidence="7" type="ORF">VB739_11195</name>
</gene>
<dbReference type="EC" id="2.1.2.2" evidence="4"/>
<keyword evidence="2 4" id="KW-0808">Transferase</keyword>
<dbReference type="HAMAP" id="MF_01930">
    <property type="entry name" value="PurN"/>
    <property type="match status" value="1"/>
</dbReference>
<evidence type="ECO:0000256" key="5">
    <source>
        <dbReference type="SAM" id="MobiDB-lite"/>
    </source>
</evidence>
<accession>A0ABU5SXL4</accession>
<evidence type="ECO:0000256" key="2">
    <source>
        <dbReference type="ARBA" id="ARBA00022679"/>
    </source>
</evidence>
<feature type="binding site" evidence="4">
    <location>
        <position position="92"/>
    </location>
    <ligand>
        <name>(6R)-10-formyltetrahydrofolate</name>
        <dbReference type="ChEBI" id="CHEBI:195366"/>
    </ligand>
</feature>
<dbReference type="RefSeq" id="WP_323357130.1">
    <property type="nucleotide sequence ID" value="NZ_JAYGHY010000037.1"/>
</dbReference>
<evidence type="ECO:0000256" key="4">
    <source>
        <dbReference type="HAMAP-Rule" id="MF_01930"/>
    </source>
</evidence>
<feature type="active site" description="Proton donor" evidence="4">
    <location>
        <position position="136"/>
    </location>
</feature>
<comment type="function">
    <text evidence="4">Catalyzes the transfer of a formyl group from 10-formyltetrahydrofolate to 5-phospho-ribosyl-glycinamide (GAR), producing 5-phospho-ribosyl-N-formylglycinamide (FGAR) and tetrahydrofolate.</text>
</comment>
<protein>
    <recommendedName>
        <fullName evidence="4">Phosphoribosylglycinamide formyltransferase</fullName>
        <ecNumber evidence="4">2.1.2.2</ecNumber>
    </recommendedName>
    <alternativeName>
        <fullName evidence="4">5'-phosphoribosylglycinamide transformylase</fullName>
    </alternativeName>
    <alternativeName>
        <fullName evidence="4">GAR transformylase</fullName>
        <shortName evidence="4">GART</shortName>
    </alternativeName>
</protein>
<sequence length="219" mass="23312">MPDSADHSDPSESLQWPLPQPLPAREAPLRLAVMASGEGSNFEALVEACSEGRLQGDVVVLAVNREGCGAQRRAERLGIPCQVIDHRHQPSRQALDQALIALFRAHRVDLVVMAGWMRIVTPVLIDAFPGRLVNIHPSLLPSFRGADGVGDALAAGVTLAGCTAHLVSAEVDAGTILVQAAVPVLAGDDRQRLHARIQTQEHRILPLAVSLAAQRLAQG</sequence>
<feature type="compositionally biased region" description="Basic and acidic residues" evidence="5">
    <location>
        <begin position="1"/>
        <end position="10"/>
    </location>
</feature>
<dbReference type="Proteomes" id="UP001302329">
    <property type="component" value="Unassembled WGS sequence"/>
</dbReference>
<proteinExistence type="inferred from homology"/>
<keyword evidence="8" id="KW-1185">Reference proteome</keyword>
<dbReference type="Pfam" id="PF00551">
    <property type="entry name" value="Formyl_trans_N"/>
    <property type="match status" value="1"/>
</dbReference>
<dbReference type="EMBL" id="JAYGHY010000037">
    <property type="protein sequence ID" value="MEA5443117.1"/>
    <property type="molecule type" value="Genomic_DNA"/>
</dbReference>
<dbReference type="CDD" id="cd08645">
    <property type="entry name" value="FMT_core_GART"/>
    <property type="match status" value="1"/>
</dbReference>
<dbReference type="InterPro" id="IPR036477">
    <property type="entry name" value="Formyl_transf_N_sf"/>
</dbReference>
<comment type="pathway">
    <text evidence="1 4">Purine metabolism; IMP biosynthesis via de novo pathway; N(2)-formyl-N(1)-(5-phospho-D-ribosyl)glycinamide from N(1)-(5-phospho-D-ribosyl)glycinamide (10-formyl THF route): step 1/1.</text>
</comment>
<comment type="catalytic activity">
    <reaction evidence="4">
        <text>N(1)-(5-phospho-beta-D-ribosyl)glycinamide + (6R)-10-formyltetrahydrofolate = N(2)-formyl-N(1)-(5-phospho-beta-D-ribosyl)glycinamide + (6S)-5,6,7,8-tetrahydrofolate + H(+)</text>
        <dbReference type="Rhea" id="RHEA:15053"/>
        <dbReference type="ChEBI" id="CHEBI:15378"/>
        <dbReference type="ChEBI" id="CHEBI:57453"/>
        <dbReference type="ChEBI" id="CHEBI:143788"/>
        <dbReference type="ChEBI" id="CHEBI:147286"/>
        <dbReference type="ChEBI" id="CHEBI:195366"/>
        <dbReference type="EC" id="2.1.2.2"/>
    </reaction>
</comment>
<evidence type="ECO:0000256" key="1">
    <source>
        <dbReference type="ARBA" id="ARBA00005054"/>
    </source>
</evidence>
<dbReference type="SUPFAM" id="SSF53328">
    <property type="entry name" value="Formyltransferase"/>
    <property type="match status" value="1"/>
</dbReference>
<dbReference type="PANTHER" id="PTHR43369">
    <property type="entry name" value="PHOSPHORIBOSYLGLYCINAMIDE FORMYLTRANSFERASE"/>
    <property type="match status" value="1"/>
</dbReference>
<reference evidence="7 8" key="1">
    <citation type="submission" date="2023-12" db="EMBL/GenBank/DDBJ databases">
        <title>Baltic Sea Cyanobacteria.</title>
        <authorList>
            <person name="Delbaje E."/>
            <person name="Fewer D.P."/>
            <person name="Shishido T.K."/>
        </authorList>
    </citation>
    <scope>NUCLEOTIDE SEQUENCE [LARGE SCALE GENOMIC DNA]</scope>
    <source>
        <strain evidence="7 8">UHCC 0281</strain>
    </source>
</reference>
<feature type="binding site" evidence="4">
    <location>
        <position position="134"/>
    </location>
    <ligand>
        <name>(6R)-10-formyltetrahydrofolate</name>
        <dbReference type="ChEBI" id="CHEBI:195366"/>
    </ligand>
</feature>
<dbReference type="InterPro" id="IPR004607">
    <property type="entry name" value="GART"/>
</dbReference>